<keyword evidence="3" id="KW-0521">NADP</keyword>
<evidence type="ECO:0000259" key="5">
    <source>
        <dbReference type="Pfam" id="PF14819"/>
    </source>
</evidence>
<comment type="caution">
    <text evidence="6">The sequence shown here is derived from an EMBL/GenBank/DDBJ whole genome shotgun (WGS) entry which is preliminary data.</text>
</comment>
<keyword evidence="2" id="KW-0671">Queuosine biosynthesis</keyword>
<evidence type="ECO:0000256" key="1">
    <source>
        <dbReference type="ARBA" id="ARBA00022490"/>
    </source>
</evidence>
<dbReference type="InterPro" id="IPR029500">
    <property type="entry name" value="QueF"/>
</dbReference>
<name>A0ABT3TI77_9GAMM</name>
<keyword evidence="4 6" id="KW-0560">Oxidoreductase</keyword>
<evidence type="ECO:0000256" key="2">
    <source>
        <dbReference type="ARBA" id="ARBA00022785"/>
    </source>
</evidence>
<keyword evidence="1" id="KW-0963">Cytoplasm</keyword>
<dbReference type="Pfam" id="PF14489">
    <property type="entry name" value="QueF"/>
    <property type="match status" value="1"/>
</dbReference>
<evidence type="ECO:0000313" key="6">
    <source>
        <dbReference type="EMBL" id="MCX2981451.1"/>
    </source>
</evidence>
<dbReference type="InterPro" id="IPR029139">
    <property type="entry name" value="QueF_N"/>
</dbReference>
<dbReference type="PANTHER" id="PTHR34354">
    <property type="entry name" value="NADPH-DEPENDENT 7-CYANO-7-DEAZAGUANINE REDUCTASE"/>
    <property type="match status" value="1"/>
</dbReference>
<dbReference type="Proteomes" id="UP001143362">
    <property type="component" value="Unassembled WGS sequence"/>
</dbReference>
<dbReference type="InterPro" id="IPR050084">
    <property type="entry name" value="NADPH_dep_7-cyano-7-deazaG_red"/>
</dbReference>
<evidence type="ECO:0000256" key="4">
    <source>
        <dbReference type="ARBA" id="ARBA00023002"/>
    </source>
</evidence>
<evidence type="ECO:0000313" key="7">
    <source>
        <dbReference type="Proteomes" id="UP001143362"/>
    </source>
</evidence>
<accession>A0ABT3TI77</accession>
<dbReference type="GO" id="GO:0033739">
    <property type="term" value="F:preQ1 synthase activity"/>
    <property type="evidence" value="ECO:0007669"/>
    <property type="project" value="UniProtKB-EC"/>
</dbReference>
<organism evidence="6 7">
    <name type="scientific">Candidatus Litorirhabdus singularis</name>
    <dbReference type="NCBI Taxonomy" id="2518993"/>
    <lineage>
        <taxon>Bacteria</taxon>
        <taxon>Pseudomonadati</taxon>
        <taxon>Pseudomonadota</taxon>
        <taxon>Gammaproteobacteria</taxon>
        <taxon>Cellvibrionales</taxon>
        <taxon>Halieaceae</taxon>
        <taxon>Candidatus Litorirhabdus</taxon>
    </lineage>
</organism>
<dbReference type="InterPro" id="IPR016428">
    <property type="entry name" value="QueF_type2"/>
</dbReference>
<reference evidence="6" key="1">
    <citation type="submission" date="2019-02" db="EMBL/GenBank/DDBJ databases">
        <authorList>
            <person name="Li S.-H."/>
        </authorList>
    </citation>
    <scope>NUCLEOTIDE SEQUENCE</scope>
    <source>
        <strain evidence="6">IMCC14734</strain>
    </source>
</reference>
<dbReference type="Gene3D" id="3.30.1130.10">
    <property type="match status" value="2"/>
</dbReference>
<protein>
    <submittedName>
        <fullName evidence="6">NADPH-dependent 7-cyano-7-deazaguanine reductase QueF</fullName>
        <ecNumber evidence="6">1.7.1.13</ecNumber>
    </submittedName>
</protein>
<feature type="domain" description="NADPH-dependent 7-cyano-7-deazaguanine reductase N-terminal" evidence="5">
    <location>
        <begin position="18"/>
        <end position="126"/>
    </location>
</feature>
<proteinExistence type="predicted"/>
<dbReference type="NCBIfam" id="TIGR03138">
    <property type="entry name" value="QueF"/>
    <property type="match status" value="1"/>
</dbReference>
<dbReference type="PANTHER" id="PTHR34354:SF1">
    <property type="entry name" value="NADPH-DEPENDENT 7-CYANO-7-DEAZAGUANINE REDUCTASE"/>
    <property type="match status" value="1"/>
</dbReference>
<keyword evidence="7" id="KW-1185">Reference proteome</keyword>
<sequence>MSDQSPQNPLGKITPAAQHYAPELLYPIPRQEGRLALPMASYPGASLGEDIWHLWELSWLDAQSVPQARVGRLHIPATSANLVESKSLKLYLNSLNMTQFGNTDELIATVCADIAAVVGTEVQLKLLGLDDPALAVQALPGENLDCLAPESIPASPDVSLLRAGGGAQEQVYHSHLLRSLCPVTAQPDWASVIVRLRGRALEPASLLAYLLGFRQHQEFHEQCVERIFCDLSAVCEPAQLSVQALYCRRGGLDINPWRCSEAAAAPLIRSARQ</sequence>
<dbReference type="EMBL" id="SHNN01000002">
    <property type="protein sequence ID" value="MCX2981451.1"/>
    <property type="molecule type" value="Genomic_DNA"/>
</dbReference>
<evidence type="ECO:0000256" key="3">
    <source>
        <dbReference type="ARBA" id="ARBA00022857"/>
    </source>
</evidence>
<dbReference type="InterPro" id="IPR043133">
    <property type="entry name" value="GTP-CH-I_C/QueF"/>
</dbReference>
<dbReference type="RefSeq" id="WP_279245452.1">
    <property type="nucleotide sequence ID" value="NZ_SHNN01000002.1"/>
</dbReference>
<dbReference type="Pfam" id="PF14819">
    <property type="entry name" value="QueF_N"/>
    <property type="match status" value="1"/>
</dbReference>
<dbReference type="SUPFAM" id="SSF55620">
    <property type="entry name" value="Tetrahydrobiopterin biosynthesis enzymes-like"/>
    <property type="match status" value="1"/>
</dbReference>
<dbReference type="EC" id="1.7.1.13" evidence="6"/>
<gene>
    <name evidence="6" type="primary">queF</name>
    <name evidence="6" type="ORF">EYC98_11320</name>
</gene>